<protein>
    <submittedName>
        <fullName evidence="1">Uncharacterized protein</fullName>
    </submittedName>
</protein>
<reference evidence="1" key="1">
    <citation type="submission" date="2020-03" db="EMBL/GenBank/DDBJ databases">
        <title>The deep terrestrial virosphere.</title>
        <authorList>
            <person name="Holmfeldt K."/>
            <person name="Nilsson E."/>
            <person name="Simone D."/>
            <person name="Lopez-Fernandez M."/>
            <person name="Wu X."/>
            <person name="de Brujin I."/>
            <person name="Lundin D."/>
            <person name="Andersson A."/>
            <person name="Bertilsson S."/>
            <person name="Dopson M."/>
        </authorList>
    </citation>
    <scope>NUCLEOTIDE SEQUENCE</scope>
    <source>
        <strain evidence="1">MM415B05402</strain>
    </source>
</reference>
<name>A0A6M3LS57_9ZZZZ</name>
<accession>A0A6M3LS57</accession>
<organism evidence="1">
    <name type="scientific">viral metagenome</name>
    <dbReference type="NCBI Taxonomy" id="1070528"/>
    <lineage>
        <taxon>unclassified sequences</taxon>
        <taxon>metagenomes</taxon>
        <taxon>organismal metagenomes</taxon>
    </lineage>
</organism>
<gene>
    <name evidence="1" type="ORF">MM415B05402_0009</name>
</gene>
<sequence length="59" mass="7014">MTELDLILERFEQYADRLIMDYRDMPQYGQLSAVRNTAKIEILQNSKAVLKRIINEVKK</sequence>
<proteinExistence type="predicted"/>
<evidence type="ECO:0000313" key="1">
    <source>
        <dbReference type="EMBL" id="QJA95415.1"/>
    </source>
</evidence>
<dbReference type="AlphaFoldDB" id="A0A6M3LS57"/>
<dbReference type="EMBL" id="MT143312">
    <property type="protein sequence ID" value="QJA95415.1"/>
    <property type="molecule type" value="Genomic_DNA"/>
</dbReference>